<organism evidence="2">
    <name type="scientific">Anguilla anguilla</name>
    <name type="common">European freshwater eel</name>
    <name type="synonym">Muraena anguilla</name>
    <dbReference type="NCBI Taxonomy" id="7936"/>
    <lineage>
        <taxon>Eukaryota</taxon>
        <taxon>Metazoa</taxon>
        <taxon>Chordata</taxon>
        <taxon>Craniata</taxon>
        <taxon>Vertebrata</taxon>
        <taxon>Euteleostomi</taxon>
        <taxon>Actinopterygii</taxon>
        <taxon>Neopterygii</taxon>
        <taxon>Teleostei</taxon>
        <taxon>Anguilliformes</taxon>
        <taxon>Anguillidae</taxon>
        <taxon>Anguilla</taxon>
    </lineage>
</organism>
<dbReference type="EMBL" id="GBXM01055521">
    <property type="protein sequence ID" value="JAH53056.1"/>
    <property type="molecule type" value="Transcribed_RNA"/>
</dbReference>
<name>A0A0E9THI6_ANGAN</name>
<reference evidence="2" key="1">
    <citation type="submission" date="2014-11" db="EMBL/GenBank/DDBJ databases">
        <authorList>
            <person name="Amaro Gonzalez C."/>
        </authorList>
    </citation>
    <scope>NUCLEOTIDE SEQUENCE</scope>
</reference>
<proteinExistence type="predicted"/>
<evidence type="ECO:0000256" key="1">
    <source>
        <dbReference type="SAM" id="MobiDB-lite"/>
    </source>
</evidence>
<sequence>MQQENDTKLKSKFTYEWSKS</sequence>
<protein>
    <submittedName>
        <fullName evidence="2">Uncharacterized protein</fullName>
    </submittedName>
</protein>
<evidence type="ECO:0000313" key="2">
    <source>
        <dbReference type="EMBL" id="JAH53056.1"/>
    </source>
</evidence>
<feature type="region of interest" description="Disordered" evidence="1">
    <location>
        <begin position="1"/>
        <end position="20"/>
    </location>
</feature>
<dbReference type="AlphaFoldDB" id="A0A0E9THI6"/>
<reference evidence="2" key="2">
    <citation type="journal article" date="2015" name="Fish Shellfish Immunol.">
        <title>Early steps in the European eel (Anguilla anguilla)-Vibrio vulnificus interaction in the gills: Role of the RtxA13 toxin.</title>
        <authorList>
            <person name="Callol A."/>
            <person name="Pajuelo D."/>
            <person name="Ebbesson L."/>
            <person name="Teles M."/>
            <person name="MacKenzie S."/>
            <person name="Amaro C."/>
        </authorList>
    </citation>
    <scope>NUCLEOTIDE SEQUENCE</scope>
</reference>
<accession>A0A0E9THI6</accession>